<dbReference type="PANTHER" id="PTHR16254:SF14">
    <property type="entry name" value="TRANSMEMBRANE AND COILED-COIL DOMAIN-CONTAINING PROTEIN 3"/>
    <property type="match status" value="1"/>
</dbReference>
<feature type="transmembrane region" description="Helical" evidence="9">
    <location>
        <begin position="6"/>
        <end position="26"/>
    </location>
</feature>
<dbReference type="Proteomes" id="UP001165986">
    <property type="component" value="Unassembled WGS sequence"/>
</dbReference>
<dbReference type="SUPFAM" id="SSF51735">
    <property type="entry name" value="NAD(P)-binding Rossmann-fold domains"/>
    <property type="match status" value="1"/>
</dbReference>
<keyword evidence="7" id="KW-0406">Ion transport</keyword>
<evidence type="ECO:0000256" key="6">
    <source>
        <dbReference type="ARBA" id="ARBA00022989"/>
    </source>
</evidence>
<dbReference type="Pfam" id="PF00999">
    <property type="entry name" value="Na_H_Exchanger"/>
    <property type="match status" value="1"/>
</dbReference>
<keyword evidence="4 9" id="KW-0812">Transmembrane</keyword>
<feature type="transmembrane region" description="Helical" evidence="9">
    <location>
        <begin position="329"/>
        <end position="348"/>
    </location>
</feature>
<feature type="transmembrane region" description="Helical" evidence="9">
    <location>
        <begin position="275"/>
        <end position="293"/>
    </location>
</feature>
<feature type="transmembrane region" description="Helical" evidence="9">
    <location>
        <begin position="33"/>
        <end position="51"/>
    </location>
</feature>
<dbReference type="SUPFAM" id="SSF116726">
    <property type="entry name" value="TrkA C-terminal domain-like"/>
    <property type="match status" value="2"/>
</dbReference>
<feature type="transmembrane region" description="Helical" evidence="9">
    <location>
        <begin position="63"/>
        <end position="81"/>
    </location>
</feature>
<feature type="transmembrane region" description="Helical" evidence="9">
    <location>
        <begin position="180"/>
        <end position="210"/>
    </location>
</feature>
<name>A0AA40T093_9NOST</name>
<keyword evidence="6 9" id="KW-1133">Transmembrane helix</keyword>
<dbReference type="InterPro" id="IPR006153">
    <property type="entry name" value="Cation/H_exchanger_TM"/>
</dbReference>
<reference evidence="12" key="1">
    <citation type="submission" date="2019-07" db="EMBL/GenBank/DDBJ databases">
        <title>Toxilogical consequences of a new and cryptic species of cyanobacteria (Komarekiella delphini-convector) recovered from the epidermis of a bottlenose dolphin and 1500 ft. in the air.</title>
        <authorList>
            <person name="Brown A.O."/>
            <person name="Dvorak P."/>
            <person name="Villanueva C.D."/>
            <person name="Foss A.J."/>
            <person name="Garvey A.D."/>
            <person name="Gibson Q.A."/>
            <person name="Johansen J.R."/>
            <person name="Casamatta D.A."/>
        </authorList>
    </citation>
    <scope>NUCLEOTIDE SEQUENCE</scope>
    <source>
        <strain evidence="12">SJRDD-AB1</strain>
    </source>
</reference>
<evidence type="ECO:0000256" key="5">
    <source>
        <dbReference type="ARBA" id="ARBA00022729"/>
    </source>
</evidence>
<evidence type="ECO:0000259" key="11">
    <source>
        <dbReference type="PROSITE" id="PS51202"/>
    </source>
</evidence>
<evidence type="ECO:0000259" key="10">
    <source>
        <dbReference type="PROSITE" id="PS51201"/>
    </source>
</evidence>
<dbReference type="PROSITE" id="PS51202">
    <property type="entry name" value="RCK_C"/>
    <property type="match status" value="2"/>
</dbReference>
<feature type="transmembrane region" description="Helical" evidence="9">
    <location>
        <begin position="299"/>
        <end position="322"/>
    </location>
</feature>
<dbReference type="Gene3D" id="3.30.70.1450">
    <property type="entry name" value="Regulator of K+ conductance, C-terminal domain"/>
    <property type="match status" value="2"/>
</dbReference>
<keyword evidence="5" id="KW-0732">Signal</keyword>
<feature type="transmembrane region" description="Helical" evidence="9">
    <location>
        <begin position="222"/>
        <end position="241"/>
    </location>
</feature>
<comment type="subcellular location">
    <subcellularLocation>
        <location evidence="1">Membrane</location>
        <topology evidence="1">Multi-pass membrane protein</topology>
    </subcellularLocation>
</comment>
<dbReference type="AlphaFoldDB" id="A0AA40T093"/>
<accession>A0AA40T093</accession>
<evidence type="ECO:0000256" key="2">
    <source>
        <dbReference type="ARBA" id="ARBA00022448"/>
    </source>
</evidence>
<evidence type="ECO:0000256" key="8">
    <source>
        <dbReference type="ARBA" id="ARBA00023136"/>
    </source>
</evidence>
<dbReference type="InterPro" id="IPR045158">
    <property type="entry name" value="KEA4/5/6-like"/>
</dbReference>
<evidence type="ECO:0000256" key="7">
    <source>
        <dbReference type="ARBA" id="ARBA00023065"/>
    </source>
</evidence>
<dbReference type="PROSITE" id="PS51201">
    <property type="entry name" value="RCK_N"/>
    <property type="match status" value="1"/>
</dbReference>
<evidence type="ECO:0000256" key="9">
    <source>
        <dbReference type="SAM" id="Phobius"/>
    </source>
</evidence>
<feature type="transmembrane region" description="Helical" evidence="9">
    <location>
        <begin position="152"/>
        <end position="174"/>
    </location>
</feature>
<dbReference type="InterPro" id="IPR038770">
    <property type="entry name" value="Na+/solute_symporter_sf"/>
</dbReference>
<dbReference type="InterPro" id="IPR003148">
    <property type="entry name" value="RCK_N"/>
</dbReference>
<feature type="domain" description="RCK N-terminal" evidence="10">
    <location>
        <begin position="414"/>
        <end position="531"/>
    </location>
</feature>
<proteinExistence type="predicted"/>
<dbReference type="Gene3D" id="1.20.1530.20">
    <property type="match status" value="1"/>
</dbReference>
<protein>
    <submittedName>
        <fullName evidence="12">Sodium:calcium exchanger</fullName>
    </submittedName>
</protein>
<keyword evidence="8 9" id="KW-0472">Membrane</keyword>
<feature type="transmembrane region" description="Helical" evidence="9">
    <location>
        <begin position="360"/>
        <end position="386"/>
    </location>
</feature>
<dbReference type="PANTHER" id="PTHR16254">
    <property type="entry name" value="POTASSIUM/PROTON ANTIPORTER-RELATED"/>
    <property type="match status" value="1"/>
</dbReference>
<dbReference type="Pfam" id="PF02080">
    <property type="entry name" value="TrkA_C"/>
    <property type="match status" value="2"/>
</dbReference>
<dbReference type="InterPro" id="IPR006037">
    <property type="entry name" value="RCK_C"/>
</dbReference>
<sequence length="778" mass="84332">MQEDFRLIVDLVLVLAVAACGGLLAALLRQPVLLGYLIGGMIVGPAGLGLIKEVIQVETLAQFGVAFLLFALGVEFSFAELKKVKAIALGGGGLQIALTILITVLVCGVTGAWGTLPAKGMFLGSILSLSSTAVVLKCLMERNETETPHGQVMLGILVVQDLALGLMLAVLPALNQPAETIGIAVLTALLRIGLFAAGAVAAGIWLIPPLLRMLARTESRELFLLGVVALCLGIALLTEYLGLSIEMGAFVAGLMISEVEYADQTLTYVEPLRDIFASLFFAAIGMLIDPVFLWNNLELILGLVALVFVGKFLIITPLVKLFRYPLKTALIAGLGLAQIGEFSFVLASEGQALGLVSRQIYLLILGTTAVTLVLTPFVLRLVPFLFNFAESMPWLKPYLEEDQPRDVSEELPLKDHVVVCGYGRVGRNLVKLLQQHNLPIVVIDQSESRIQQLRDAGVSYVYGNCVSLHVLETAGVNHAKGMAIALPDPMSSRLCLKRALELCPELDLVVRATQDKNIEVLYQLGAREVVQPEFEASLEMATHLLTGLGLSPDVLQREMQQIRNDHYLQLRPERSASEVSYDLQQATRDLNRRWYPLPSDSPLIGMSLEEADMRYLTGASLMAIRRADGNEIDYPNEQTRLEEGDRLLVVGANEELAALAELAKGQVAVPGENSACQWITINADSPVLGKTLVDLDIQQSSGGQVQAIRRDGKFIRSPDGSIDLRLGDQVLLCGSLPSLNQLQPLFVPSSPMSLSIPVVKASEAETLKEFLPLDNLRE</sequence>
<gene>
    <name evidence="12" type="ORF">FNW02_21540</name>
</gene>
<dbReference type="RefSeq" id="WP_191759543.1">
    <property type="nucleotide sequence ID" value="NZ_VJXY01000025.1"/>
</dbReference>
<dbReference type="InterPro" id="IPR036721">
    <property type="entry name" value="RCK_C_sf"/>
</dbReference>
<keyword evidence="2" id="KW-0813">Transport</keyword>
<organism evidence="12 13">
    <name type="scientific">Komarekiella delphini-convector SJRDD-AB1</name>
    <dbReference type="NCBI Taxonomy" id="2593771"/>
    <lineage>
        <taxon>Bacteria</taxon>
        <taxon>Bacillati</taxon>
        <taxon>Cyanobacteriota</taxon>
        <taxon>Cyanophyceae</taxon>
        <taxon>Nostocales</taxon>
        <taxon>Nostocaceae</taxon>
        <taxon>Komarekiella</taxon>
        <taxon>Komarekiella delphini-convector</taxon>
    </lineage>
</organism>
<comment type="caution">
    <text evidence="12">The sequence shown here is derived from an EMBL/GenBank/DDBJ whole genome shotgun (WGS) entry which is preliminary data.</text>
</comment>
<feature type="domain" description="RCK C-terminal" evidence="11">
    <location>
        <begin position="578"/>
        <end position="665"/>
    </location>
</feature>
<evidence type="ECO:0000256" key="3">
    <source>
        <dbReference type="ARBA" id="ARBA00022449"/>
    </source>
</evidence>
<dbReference type="GO" id="GO:0016020">
    <property type="term" value="C:membrane"/>
    <property type="evidence" value="ECO:0007669"/>
    <property type="project" value="UniProtKB-SubCell"/>
</dbReference>
<keyword evidence="3" id="KW-0050">Antiport</keyword>
<evidence type="ECO:0000256" key="4">
    <source>
        <dbReference type="ARBA" id="ARBA00022692"/>
    </source>
</evidence>
<keyword evidence="13" id="KW-1185">Reference proteome</keyword>
<dbReference type="Gene3D" id="3.40.50.720">
    <property type="entry name" value="NAD(P)-binding Rossmann-like Domain"/>
    <property type="match status" value="1"/>
</dbReference>
<dbReference type="InterPro" id="IPR036291">
    <property type="entry name" value="NAD(P)-bd_dom_sf"/>
</dbReference>
<dbReference type="EMBL" id="VJXY01000025">
    <property type="protein sequence ID" value="MBD6618335.1"/>
    <property type="molecule type" value="Genomic_DNA"/>
</dbReference>
<feature type="transmembrane region" description="Helical" evidence="9">
    <location>
        <begin position="120"/>
        <end position="140"/>
    </location>
</feature>
<feature type="transmembrane region" description="Helical" evidence="9">
    <location>
        <begin position="93"/>
        <end position="114"/>
    </location>
</feature>
<evidence type="ECO:0000313" key="13">
    <source>
        <dbReference type="Proteomes" id="UP001165986"/>
    </source>
</evidence>
<evidence type="ECO:0000256" key="1">
    <source>
        <dbReference type="ARBA" id="ARBA00004141"/>
    </source>
</evidence>
<dbReference type="Pfam" id="PF02254">
    <property type="entry name" value="TrkA_N"/>
    <property type="match status" value="1"/>
</dbReference>
<dbReference type="GO" id="GO:0015386">
    <property type="term" value="F:potassium:proton antiporter activity"/>
    <property type="evidence" value="ECO:0007669"/>
    <property type="project" value="InterPro"/>
</dbReference>
<feature type="domain" description="RCK C-terminal" evidence="11">
    <location>
        <begin position="678"/>
        <end position="748"/>
    </location>
</feature>
<evidence type="ECO:0000313" key="12">
    <source>
        <dbReference type="EMBL" id="MBD6618335.1"/>
    </source>
</evidence>